<dbReference type="NCBIfam" id="TIGR00236">
    <property type="entry name" value="wecB"/>
    <property type="match status" value="1"/>
</dbReference>
<dbReference type="EMBL" id="CAADHO010000010">
    <property type="protein sequence ID" value="VFQ46562.1"/>
    <property type="molecule type" value="Genomic_DNA"/>
</dbReference>
<sequence length="368" mass="40649">MKIILVAGARPNFMKVAPIIRAIKTRQNNTAIEYRLVHTGQHYDANMSESFFDDLGIPAPDYHLNAGGGSHSEQTAKIMVAFEKVCLDEAPDVVLVVGDVNSTLACSIVAKKLLIKVAHVEAGLRSFDLTMPEEINRMVTDAITDYFFTTEKHGNENLLREGKSDGSIHYVGHVMIDNLLFQHAKVLNTEATSFSNHDLKKSLGNYLFLTLHRPSNVDNEARLLDIVEALNQVAEETPILFPVHPRTRKMLDSFGIRMSERIVQLDPLGYQEALYLWKDALCVFTDSGGLQEETTGLGVPCFTIRDNTERPVTVEEGTNTLIGTTGSNILAAYGGLKKGHVKTGSMPELWDGKAAQRIVDILIDDVIS</sequence>
<accession>A0A4U8YX15</accession>
<protein>
    <submittedName>
        <fullName evidence="3">Udp-n-acetylglucosamine 2-epimerase</fullName>
    </submittedName>
</protein>
<dbReference type="Pfam" id="PF02350">
    <property type="entry name" value="Epimerase_2"/>
    <property type="match status" value="1"/>
</dbReference>
<reference evidence="3 4" key="1">
    <citation type="submission" date="2019-03" db="EMBL/GenBank/DDBJ databases">
        <authorList>
            <person name="Nijsse B."/>
        </authorList>
    </citation>
    <scope>NUCLEOTIDE SEQUENCE [LARGE SCALE GENOMIC DNA]</scope>
    <source>
        <strain evidence="3">Desulfoluna butyratoxydans MSL71</strain>
    </source>
</reference>
<comment type="similarity">
    <text evidence="1">Belongs to the UDP-N-acetylglucosamine 2-epimerase family.</text>
</comment>
<name>A0A4U8YX15_9BACT</name>
<proteinExistence type="inferred from homology"/>
<keyword evidence="4" id="KW-1185">Reference proteome</keyword>
<dbReference type="InterPro" id="IPR029767">
    <property type="entry name" value="WecB-like"/>
</dbReference>
<dbReference type="PANTHER" id="PTHR43174">
    <property type="entry name" value="UDP-N-ACETYLGLUCOSAMINE 2-EPIMERASE"/>
    <property type="match status" value="1"/>
</dbReference>
<dbReference type="InterPro" id="IPR003331">
    <property type="entry name" value="UDP_GlcNAc_Epimerase_2_dom"/>
</dbReference>
<organism evidence="3 4">
    <name type="scientific">Desulfoluna butyratoxydans</name>
    <dbReference type="NCBI Taxonomy" id="231438"/>
    <lineage>
        <taxon>Bacteria</taxon>
        <taxon>Pseudomonadati</taxon>
        <taxon>Thermodesulfobacteriota</taxon>
        <taxon>Desulfobacteria</taxon>
        <taxon>Desulfobacterales</taxon>
        <taxon>Desulfolunaceae</taxon>
        <taxon>Desulfoluna</taxon>
    </lineage>
</organism>
<dbReference type="PANTHER" id="PTHR43174:SF1">
    <property type="entry name" value="UDP-N-ACETYLGLUCOSAMINE 2-EPIMERASE"/>
    <property type="match status" value="1"/>
</dbReference>
<dbReference type="RefSeq" id="WP_180144567.1">
    <property type="nucleotide sequence ID" value="NZ_CAADHO010000010.1"/>
</dbReference>
<evidence type="ECO:0000259" key="2">
    <source>
        <dbReference type="Pfam" id="PF02350"/>
    </source>
</evidence>
<feature type="domain" description="UDP-N-acetylglucosamine 2-epimerase" evidence="2">
    <location>
        <begin position="27"/>
        <end position="362"/>
    </location>
</feature>
<dbReference type="CDD" id="cd03786">
    <property type="entry name" value="GTB_UDP-GlcNAc_2-Epimerase"/>
    <property type="match status" value="1"/>
</dbReference>
<dbReference type="Gene3D" id="3.40.50.2000">
    <property type="entry name" value="Glycogen Phosphorylase B"/>
    <property type="match status" value="2"/>
</dbReference>
<evidence type="ECO:0000256" key="1">
    <source>
        <dbReference type="RuleBase" id="RU003513"/>
    </source>
</evidence>
<keyword evidence="1" id="KW-0413">Isomerase</keyword>
<evidence type="ECO:0000313" key="3">
    <source>
        <dbReference type="EMBL" id="VFQ46562.1"/>
    </source>
</evidence>
<gene>
    <name evidence="3" type="ORF">MSL71_42290</name>
</gene>
<dbReference type="SUPFAM" id="SSF53756">
    <property type="entry name" value="UDP-Glycosyltransferase/glycogen phosphorylase"/>
    <property type="match status" value="1"/>
</dbReference>
<dbReference type="GO" id="GO:0016853">
    <property type="term" value="F:isomerase activity"/>
    <property type="evidence" value="ECO:0007669"/>
    <property type="project" value="UniProtKB-KW"/>
</dbReference>
<dbReference type="AlphaFoldDB" id="A0A4U8YX15"/>
<evidence type="ECO:0000313" key="4">
    <source>
        <dbReference type="Proteomes" id="UP000507962"/>
    </source>
</evidence>
<dbReference type="Proteomes" id="UP000507962">
    <property type="component" value="Unassembled WGS sequence"/>
</dbReference>